<keyword evidence="5" id="KW-0805">Transcription regulation</keyword>
<feature type="compositionally biased region" description="Basic and acidic residues" evidence="13">
    <location>
        <begin position="1046"/>
        <end position="1058"/>
    </location>
</feature>
<dbReference type="Pfam" id="PF00249">
    <property type="entry name" value="Myb_DNA-binding"/>
    <property type="match status" value="2"/>
</dbReference>
<sequence>MYRVKSESDCEMMDQMDSPVADDGSSGGSPHRGGGSPLKKGPWTSAEDAILVDYVKKHGEGNWNAVQKNTGLYRCGKSCRLRWANHLRPNLKKGAFTAEEERLIIQLHSKMGNKWARMAGHLPGRTDNEIKNYWNTRIKRCQRAGLPIYPASLKQAVGFDYLHEANSSSKIIAPFGGALNGSHAFLNGNFSASRPTNGPLKMELPSLQDTESDPNSWLKYTVAPALQPTELVDPYLQSPAATPSMKSECASPRNSGLLEELIHEAQALKSGKNQQTSVRSSSSSVGTPCNTTIVSPEFDIYQEYWEEQPGPFLNDCAPFSGNSFTESTPPVSAASPDIFQLSKISPAQSTPMGSGDNAMGPKYEPGDTSPHPENFRPDALFSGNTSDPSVFNNAIAMLLGNDLSIECKPVLGDGITFSSSSWSNMPHASFPDLASSCCLPACLPERFVLEAERVHAMVLDRKQVARWLFAFLLSSSPVIICTTLLLGILLSYGDTNLPEADEDNKTTQEISAFKAGNSSSDIHLETNQIFPGSELRENAANFRERGTKQTVFIRERDNEHAELDDDVPLLARVGQEYERFDCHDIPAALTTFPSMVSFHRDAGIEKDLSTNQEIKSKDLFSIKDKADEHTSLFEGVLSGLDEKEASFGLFETSKSASGHGETEEKLNQERIFTDPISGKMREIPEEKPYKWEAESSTATCDILVHQRKTIDELKINTSKAFEDNILDSSLGSPWARVGSEDGSSGFDSDQAESSSPDASMTDIAPILEEIDPLLGASSTHPDPIPKDDLDTDSHVSSQDHQTDDDSNDEADNNDATDNGKKSKKEDGKDTAFIWTADDDNNLMDLGYSEMERNHRLELLMARRRSRKNIKFEIDKNLLDSDSNDDGRSVDDLSHFRVQVPYISVPRRNPFDLHYDSEEAAIPGSAPSVLHTRKNPFDLPLEQSNDGGVSAHDNVNPGESVTSSHRDMFYRRHDSFNIGRTDVTQERFSSRFKPYFVPETVEGSASNFQRQFSDKSESKLSSVTESDVTSSIADQDDHKDLSEKDLHMEHESSLQRQDSDLMDVGSECSDGINSVDVELDNSDIDDREIALQHLVFERSHERDAYLASTKGKDPEEDYLLKSAGMSTKPLHTVTDLLSWEDGKGESSLGANSSHNTSVEFSDWVSSPRPTTEHDSGSGNLQEFLDMGIEPSSNTIVLGAINSAENNGNVDFVFCASNEIQSDNLIHGSMELPSEFCNELLPTISRDLHPIPEERVVENFHVQENHEAIIFTDSVAALTGFQVIEEHFDVECKVSPSSAVVPSCPQAGDSIQSTLIETKEISNPFISMAAESNKVDMVDEKEEIAAGYALDSDDDADKIYPEPTEDNVIDESFLSELDAVGDFRVEAMSSDQQVLDLGSHIDNPADGVAESTLISPQTSSNIFLTMKYASMLEHEESQLVDDLNGTGPEFVWSLGASHDDPEQTVYHPRRRILEASPFEEVNTEMKPLCDEAEASLVHTPLAENLAVGSSELDVSRNEPEFTKTDSEMVVLDAKSLEDIEMAFKQASDGGVDSTVDTETSHVSSADIDPKPIEGSEQMDVIDAKSVDDIYAALKEHSVAAVNRSLEENEGKHGGTVKFTEQDKVPEGPHVEGSGIVEDGRELEPVETTCNMDTIEAKTIDG</sequence>
<evidence type="ECO:0000256" key="14">
    <source>
        <dbReference type="SAM" id="Phobius"/>
    </source>
</evidence>
<dbReference type="PANTHER" id="PTHR33870">
    <property type="entry name" value="CARDIOMYOPATHY-ASSOCIATED PROTEIN"/>
    <property type="match status" value="1"/>
</dbReference>
<feature type="compositionally biased region" description="Basic and acidic residues" evidence="13">
    <location>
        <begin position="1617"/>
        <end position="1627"/>
    </location>
</feature>
<feature type="transmembrane region" description="Helical" evidence="14">
    <location>
        <begin position="467"/>
        <end position="492"/>
    </location>
</feature>
<evidence type="ECO:0000256" key="3">
    <source>
        <dbReference type="ARBA" id="ARBA00022737"/>
    </source>
</evidence>
<feature type="region of interest" description="Disordered" evidence="13">
    <location>
        <begin position="1142"/>
        <end position="1178"/>
    </location>
</feature>
<dbReference type="FunFam" id="1.10.10.60:FF:000119">
    <property type="entry name" value="Transcription factor GAMYB"/>
    <property type="match status" value="1"/>
</dbReference>
<dbReference type="GO" id="GO:0003677">
    <property type="term" value="F:DNA binding"/>
    <property type="evidence" value="ECO:0007669"/>
    <property type="project" value="UniProtKB-KW"/>
</dbReference>
<evidence type="ECO:0000256" key="11">
    <source>
        <dbReference type="ARBA" id="ARBA00071221"/>
    </source>
</evidence>
<evidence type="ECO:0000256" key="8">
    <source>
        <dbReference type="ARBA" id="ARBA00023159"/>
    </source>
</evidence>
<dbReference type="GO" id="GO:0009908">
    <property type="term" value="P:flower development"/>
    <property type="evidence" value="ECO:0007669"/>
    <property type="project" value="UniProtKB-KW"/>
</dbReference>
<dbReference type="GO" id="GO:0030154">
    <property type="term" value="P:cell differentiation"/>
    <property type="evidence" value="ECO:0007669"/>
    <property type="project" value="UniProtKB-KW"/>
</dbReference>
<feature type="region of interest" description="Disordered" evidence="13">
    <location>
        <begin position="1604"/>
        <end position="1632"/>
    </location>
</feature>
<dbReference type="GO" id="GO:0005634">
    <property type="term" value="C:nucleus"/>
    <property type="evidence" value="ECO:0007669"/>
    <property type="project" value="UniProtKB-SubCell"/>
</dbReference>
<evidence type="ECO:0000313" key="18">
    <source>
        <dbReference type="Proteomes" id="UP000729402"/>
    </source>
</evidence>
<keyword evidence="8" id="KW-0010">Activator</keyword>
<comment type="subcellular location">
    <subcellularLocation>
        <location evidence="1">Nucleus</location>
    </subcellularLocation>
</comment>
<feature type="region of interest" description="Disordered" evidence="13">
    <location>
        <begin position="942"/>
        <end position="966"/>
    </location>
</feature>
<evidence type="ECO:0000256" key="6">
    <source>
        <dbReference type="ARBA" id="ARBA00023089"/>
    </source>
</evidence>
<feature type="domain" description="Myb-like" evidence="15">
    <location>
        <begin position="88"/>
        <end position="138"/>
    </location>
</feature>
<evidence type="ECO:0000256" key="10">
    <source>
        <dbReference type="ARBA" id="ARBA00023242"/>
    </source>
</evidence>
<feature type="compositionally biased region" description="Polar residues" evidence="13">
    <location>
        <begin position="1552"/>
        <end position="1561"/>
    </location>
</feature>
<keyword evidence="14" id="KW-0472">Membrane</keyword>
<feature type="region of interest" description="Disordered" evidence="13">
    <location>
        <begin position="1545"/>
        <end position="1570"/>
    </location>
</feature>
<feature type="compositionally biased region" description="Polar residues" evidence="13">
    <location>
        <begin position="1147"/>
        <end position="1168"/>
    </location>
</feature>
<feature type="region of interest" description="Disordered" evidence="13">
    <location>
        <begin position="774"/>
        <end position="826"/>
    </location>
</feature>
<accession>A0A8J5SQQ9</accession>
<dbReference type="GO" id="GO:0009555">
    <property type="term" value="P:pollen development"/>
    <property type="evidence" value="ECO:0007669"/>
    <property type="project" value="UniProtKB-ARBA"/>
</dbReference>
<dbReference type="OrthoDB" id="1908091at2759"/>
<dbReference type="FunFam" id="1.10.10.60:FF:000001">
    <property type="entry name" value="MYB-related transcription factor"/>
    <property type="match status" value="1"/>
</dbReference>
<keyword evidence="9" id="KW-0804">Transcription</keyword>
<evidence type="ECO:0000256" key="9">
    <source>
        <dbReference type="ARBA" id="ARBA00023163"/>
    </source>
</evidence>
<evidence type="ECO:0000256" key="4">
    <source>
        <dbReference type="ARBA" id="ARBA00022782"/>
    </source>
</evidence>
<feature type="compositionally biased region" description="Polar residues" evidence="13">
    <location>
        <begin position="1018"/>
        <end position="1032"/>
    </location>
</feature>
<feature type="compositionally biased region" description="Basic and acidic residues" evidence="13">
    <location>
        <begin position="817"/>
        <end position="826"/>
    </location>
</feature>
<dbReference type="InterPro" id="IPR001005">
    <property type="entry name" value="SANT/Myb"/>
</dbReference>
<keyword evidence="7" id="KW-0238">DNA-binding</keyword>
<feature type="domain" description="Myb-like" evidence="15">
    <location>
        <begin position="35"/>
        <end position="87"/>
    </location>
</feature>
<feature type="compositionally biased region" description="Gly residues" evidence="13">
    <location>
        <begin position="25"/>
        <end position="36"/>
    </location>
</feature>
<feature type="compositionally biased region" description="Basic and acidic residues" evidence="13">
    <location>
        <begin position="783"/>
        <end position="793"/>
    </location>
</feature>
<evidence type="ECO:0000256" key="2">
    <source>
        <dbReference type="ARBA" id="ARBA00022473"/>
    </source>
</evidence>
<name>A0A8J5SQQ9_ZIZPA</name>
<dbReference type="Proteomes" id="UP000729402">
    <property type="component" value="Unassembled WGS sequence"/>
</dbReference>
<feature type="compositionally biased region" description="Acidic residues" evidence="13">
    <location>
        <begin position="802"/>
        <end position="814"/>
    </location>
</feature>
<keyword evidence="10" id="KW-0539">Nucleus</keyword>
<reference evidence="17" key="2">
    <citation type="submission" date="2021-02" db="EMBL/GenBank/DDBJ databases">
        <authorList>
            <person name="Kimball J.A."/>
            <person name="Haas M.W."/>
            <person name="Macchietto M."/>
            <person name="Kono T."/>
            <person name="Duquette J."/>
            <person name="Shao M."/>
        </authorList>
    </citation>
    <scope>NUCLEOTIDE SEQUENCE</scope>
    <source>
        <tissue evidence="17">Fresh leaf tissue</tissue>
    </source>
</reference>
<dbReference type="CDD" id="cd00167">
    <property type="entry name" value="SANT"/>
    <property type="match status" value="2"/>
</dbReference>
<keyword evidence="14" id="KW-1133">Transmembrane helix</keyword>
<feature type="region of interest" description="Disordered" evidence="13">
    <location>
        <begin position="1007"/>
        <end position="1041"/>
    </location>
</feature>
<evidence type="ECO:0000256" key="13">
    <source>
        <dbReference type="SAM" id="MobiDB-lite"/>
    </source>
</evidence>
<evidence type="ECO:0000259" key="16">
    <source>
        <dbReference type="PROSITE" id="PS51294"/>
    </source>
</evidence>
<feature type="region of interest" description="Disordered" evidence="13">
    <location>
        <begin position="729"/>
        <end position="758"/>
    </location>
</feature>
<dbReference type="InterPro" id="IPR017930">
    <property type="entry name" value="Myb_dom"/>
</dbReference>
<evidence type="ECO:0000256" key="1">
    <source>
        <dbReference type="ARBA" id="ARBA00004123"/>
    </source>
</evidence>
<organism evidence="17 18">
    <name type="scientific">Zizania palustris</name>
    <name type="common">Northern wild rice</name>
    <dbReference type="NCBI Taxonomy" id="103762"/>
    <lineage>
        <taxon>Eukaryota</taxon>
        <taxon>Viridiplantae</taxon>
        <taxon>Streptophyta</taxon>
        <taxon>Embryophyta</taxon>
        <taxon>Tracheophyta</taxon>
        <taxon>Spermatophyta</taxon>
        <taxon>Magnoliopsida</taxon>
        <taxon>Liliopsida</taxon>
        <taxon>Poales</taxon>
        <taxon>Poaceae</taxon>
        <taxon>BOP clade</taxon>
        <taxon>Oryzoideae</taxon>
        <taxon>Oryzeae</taxon>
        <taxon>Zizaniinae</taxon>
        <taxon>Zizania</taxon>
    </lineage>
</organism>
<dbReference type="EMBL" id="JAAALK010000282">
    <property type="protein sequence ID" value="KAG8078253.1"/>
    <property type="molecule type" value="Genomic_DNA"/>
</dbReference>
<evidence type="ECO:0000313" key="17">
    <source>
        <dbReference type="EMBL" id="KAG8078253.1"/>
    </source>
</evidence>
<gene>
    <name evidence="17" type="ORF">GUJ93_ZPchr0007g5085</name>
</gene>
<keyword evidence="14" id="KW-0812">Transmembrane</keyword>
<feature type="domain" description="HTH myb-type" evidence="16">
    <location>
        <begin position="35"/>
        <end position="87"/>
    </location>
</feature>
<keyword evidence="2" id="KW-0217">Developmental protein</keyword>
<dbReference type="SMART" id="SM00717">
    <property type="entry name" value="SANT"/>
    <property type="match status" value="2"/>
</dbReference>
<proteinExistence type="predicted"/>
<keyword evidence="6" id="KW-0287">Flowering</keyword>
<evidence type="ECO:0000259" key="15">
    <source>
        <dbReference type="PROSITE" id="PS50090"/>
    </source>
</evidence>
<dbReference type="PROSITE" id="PS51294">
    <property type="entry name" value="HTH_MYB"/>
    <property type="match status" value="2"/>
</dbReference>
<feature type="region of interest" description="Disordered" evidence="13">
    <location>
        <begin position="1"/>
        <end position="42"/>
    </location>
</feature>
<keyword evidence="18" id="KW-1185">Reference proteome</keyword>
<evidence type="ECO:0000256" key="12">
    <source>
        <dbReference type="ARBA" id="ARBA00078675"/>
    </source>
</evidence>
<dbReference type="PROSITE" id="PS50090">
    <property type="entry name" value="MYB_LIKE"/>
    <property type="match status" value="2"/>
</dbReference>
<evidence type="ECO:0000256" key="5">
    <source>
        <dbReference type="ARBA" id="ARBA00023015"/>
    </source>
</evidence>
<evidence type="ECO:0000256" key="7">
    <source>
        <dbReference type="ARBA" id="ARBA00023125"/>
    </source>
</evidence>
<feature type="region of interest" description="Disordered" evidence="13">
    <location>
        <begin position="269"/>
        <end position="288"/>
    </location>
</feature>
<comment type="caution">
    <text evidence="17">The sequence shown here is derived from an EMBL/GenBank/DDBJ whole genome shotgun (WGS) entry which is preliminary data.</text>
</comment>
<dbReference type="PANTHER" id="PTHR33870:SF4">
    <property type="entry name" value="CARDIOMYOPATHY-ASSOCIATED PROTEIN"/>
    <property type="match status" value="1"/>
</dbReference>
<feature type="domain" description="HTH myb-type" evidence="16">
    <location>
        <begin position="88"/>
        <end position="142"/>
    </location>
</feature>
<reference evidence="17" key="1">
    <citation type="journal article" date="2021" name="bioRxiv">
        <title>Whole Genome Assembly and Annotation of Northern Wild Rice, Zizania palustris L., Supports a Whole Genome Duplication in the Zizania Genus.</title>
        <authorList>
            <person name="Haas M."/>
            <person name="Kono T."/>
            <person name="Macchietto M."/>
            <person name="Millas R."/>
            <person name="McGilp L."/>
            <person name="Shao M."/>
            <person name="Duquette J."/>
            <person name="Hirsch C.N."/>
            <person name="Kimball J."/>
        </authorList>
    </citation>
    <scope>NUCLEOTIDE SEQUENCE</scope>
    <source>
        <tissue evidence="17">Fresh leaf tissue</tissue>
    </source>
</reference>
<protein>
    <recommendedName>
        <fullName evidence="11">Transcription factor GAMYB</fullName>
    </recommendedName>
    <alternativeName>
        <fullName evidence="12">OsGAMyb</fullName>
    </alternativeName>
</protein>
<keyword evidence="3" id="KW-0677">Repeat</keyword>
<feature type="region of interest" description="Disordered" evidence="13">
    <location>
        <begin position="1046"/>
        <end position="1065"/>
    </location>
</feature>
<feature type="region of interest" description="Disordered" evidence="13">
    <location>
        <begin position="345"/>
        <end position="379"/>
    </location>
</feature>
<keyword evidence="4" id="KW-0221">Differentiation</keyword>